<keyword evidence="3" id="KW-1185">Reference proteome</keyword>
<feature type="domain" description="Methyltransferase" evidence="1">
    <location>
        <begin position="45"/>
        <end position="143"/>
    </location>
</feature>
<accession>A0A5J5K294</accession>
<organism evidence="2 3">
    <name type="scientific">Microbispora cellulosiformans</name>
    <dbReference type="NCBI Taxonomy" id="2614688"/>
    <lineage>
        <taxon>Bacteria</taxon>
        <taxon>Bacillati</taxon>
        <taxon>Actinomycetota</taxon>
        <taxon>Actinomycetes</taxon>
        <taxon>Streptosporangiales</taxon>
        <taxon>Streptosporangiaceae</taxon>
        <taxon>Microbispora</taxon>
    </lineage>
</organism>
<dbReference type="AlphaFoldDB" id="A0A5J5K294"/>
<proteinExistence type="predicted"/>
<evidence type="ECO:0000313" key="2">
    <source>
        <dbReference type="EMBL" id="KAA9378338.1"/>
    </source>
</evidence>
<sequence>MNSESAVLLGQFLRSPAATGAVAPSSRRLSRAVCAPVPEGGEPVVVELGPGTGPFTAEIQRRLAGRGRHLAVEINPLLAGRLAARHPGVDLVVGSAADLPALLAERGLAAADVIVSGLPWAAFSAGHQAALLRAAVGALAPGGAFTTFSYVHARALPAALRFRRALTASFEEVVAGRTVWRNLPPAFVYHARRPRADAVPR</sequence>
<keyword evidence="2" id="KW-0808">Transferase</keyword>
<comment type="caution">
    <text evidence="2">The sequence shown here is derived from an EMBL/GenBank/DDBJ whole genome shotgun (WGS) entry which is preliminary data.</text>
</comment>
<dbReference type="Gene3D" id="3.40.50.150">
    <property type="entry name" value="Vaccinia Virus protein VP39"/>
    <property type="match status" value="1"/>
</dbReference>
<dbReference type="RefSeq" id="WP_150934246.1">
    <property type="nucleotide sequence ID" value="NZ_VYTZ01000005.1"/>
</dbReference>
<dbReference type="SUPFAM" id="SSF53335">
    <property type="entry name" value="S-adenosyl-L-methionine-dependent methyltransferases"/>
    <property type="match status" value="1"/>
</dbReference>
<protein>
    <submittedName>
        <fullName evidence="2">Methyltransferase domain-containing protein</fullName>
    </submittedName>
</protein>
<evidence type="ECO:0000313" key="3">
    <source>
        <dbReference type="Proteomes" id="UP000327011"/>
    </source>
</evidence>
<dbReference type="Proteomes" id="UP000327011">
    <property type="component" value="Unassembled WGS sequence"/>
</dbReference>
<dbReference type="GO" id="GO:0032259">
    <property type="term" value="P:methylation"/>
    <property type="evidence" value="ECO:0007669"/>
    <property type="project" value="UniProtKB-KW"/>
</dbReference>
<evidence type="ECO:0000259" key="1">
    <source>
        <dbReference type="Pfam" id="PF13649"/>
    </source>
</evidence>
<gene>
    <name evidence="2" type="ORF">F5972_15825</name>
</gene>
<name>A0A5J5K294_9ACTN</name>
<dbReference type="Pfam" id="PF13649">
    <property type="entry name" value="Methyltransf_25"/>
    <property type="match status" value="1"/>
</dbReference>
<dbReference type="InterPro" id="IPR029063">
    <property type="entry name" value="SAM-dependent_MTases_sf"/>
</dbReference>
<dbReference type="InterPro" id="IPR041698">
    <property type="entry name" value="Methyltransf_25"/>
</dbReference>
<dbReference type="CDD" id="cd02440">
    <property type="entry name" value="AdoMet_MTases"/>
    <property type="match status" value="1"/>
</dbReference>
<keyword evidence="2" id="KW-0489">Methyltransferase</keyword>
<dbReference type="GO" id="GO:0008168">
    <property type="term" value="F:methyltransferase activity"/>
    <property type="evidence" value="ECO:0007669"/>
    <property type="project" value="UniProtKB-KW"/>
</dbReference>
<reference evidence="2 3" key="1">
    <citation type="submission" date="2019-09" db="EMBL/GenBank/DDBJ databases">
        <title>Screening of Novel Bioactive Compounds from Soil-Associated.</title>
        <authorList>
            <person name="Gong X."/>
        </authorList>
    </citation>
    <scope>NUCLEOTIDE SEQUENCE [LARGE SCALE GENOMIC DNA]</scope>
    <source>
        <strain evidence="2 3">Gxj-6</strain>
    </source>
</reference>
<dbReference type="EMBL" id="VYTZ01000005">
    <property type="protein sequence ID" value="KAA9378338.1"/>
    <property type="molecule type" value="Genomic_DNA"/>
</dbReference>